<dbReference type="SUPFAM" id="SSF50129">
    <property type="entry name" value="GroES-like"/>
    <property type="match status" value="1"/>
</dbReference>
<dbReference type="InterPro" id="IPR011032">
    <property type="entry name" value="GroES-like_sf"/>
</dbReference>
<dbReference type="CDD" id="cd08276">
    <property type="entry name" value="MDR7"/>
    <property type="match status" value="1"/>
</dbReference>
<keyword evidence="3" id="KW-1185">Reference proteome</keyword>
<organism evidence="2 3">
    <name type="scientific">Salinomyces thailandicus</name>
    <dbReference type="NCBI Taxonomy" id="706561"/>
    <lineage>
        <taxon>Eukaryota</taxon>
        <taxon>Fungi</taxon>
        <taxon>Dikarya</taxon>
        <taxon>Ascomycota</taxon>
        <taxon>Pezizomycotina</taxon>
        <taxon>Dothideomycetes</taxon>
        <taxon>Dothideomycetidae</taxon>
        <taxon>Mycosphaerellales</taxon>
        <taxon>Teratosphaeriaceae</taxon>
        <taxon>Salinomyces</taxon>
    </lineage>
</organism>
<proteinExistence type="predicted"/>
<name>A0A4U0TTW0_9PEZI</name>
<dbReference type="InterPro" id="IPR036291">
    <property type="entry name" value="NAD(P)-bd_dom_sf"/>
</dbReference>
<dbReference type="SUPFAM" id="SSF51735">
    <property type="entry name" value="NAD(P)-binding Rossmann-fold domains"/>
    <property type="match status" value="1"/>
</dbReference>
<evidence type="ECO:0000259" key="1">
    <source>
        <dbReference type="SMART" id="SM00829"/>
    </source>
</evidence>
<dbReference type="Gene3D" id="3.90.180.10">
    <property type="entry name" value="Medium-chain alcohol dehydrogenases, catalytic domain"/>
    <property type="match status" value="1"/>
</dbReference>
<reference evidence="2 3" key="1">
    <citation type="submission" date="2017-03" db="EMBL/GenBank/DDBJ databases">
        <title>Genomes of endolithic fungi from Antarctica.</title>
        <authorList>
            <person name="Coleine C."/>
            <person name="Masonjones S."/>
            <person name="Stajich J.E."/>
        </authorList>
    </citation>
    <scope>NUCLEOTIDE SEQUENCE [LARGE SCALE GENOMIC DNA]</scope>
    <source>
        <strain evidence="2 3">CCFEE 6315</strain>
    </source>
</reference>
<dbReference type="SMART" id="SM00829">
    <property type="entry name" value="PKS_ER"/>
    <property type="match status" value="1"/>
</dbReference>
<accession>A0A4U0TTW0</accession>
<protein>
    <recommendedName>
        <fullName evidence="1">Enoyl reductase (ER) domain-containing protein</fullName>
    </recommendedName>
</protein>
<dbReference type="AlphaFoldDB" id="A0A4U0TTW0"/>
<dbReference type="InterPro" id="IPR013149">
    <property type="entry name" value="ADH-like_C"/>
</dbReference>
<dbReference type="Proteomes" id="UP000308549">
    <property type="component" value="Unassembled WGS sequence"/>
</dbReference>
<dbReference type="Pfam" id="PF00107">
    <property type="entry name" value="ADH_zinc_N"/>
    <property type="match status" value="1"/>
</dbReference>
<dbReference type="InterPro" id="IPR013154">
    <property type="entry name" value="ADH-like_N"/>
</dbReference>
<dbReference type="OrthoDB" id="9930022at2759"/>
<comment type="caution">
    <text evidence="2">The sequence shown here is derived from an EMBL/GenBank/DDBJ whole genome shotgun (WGS) entry which is preliminary data.</text>
</comment>
<dbReference type="GO" id="GO:0016491">
    <property type="term" value="F:oxidoreductase activity"/>
    <property type="evidence" value="ECO:0007669"/>
    <property type="project" value="InterPro"/>
</dbReference>
<dbReference type="Gene3D" id="3.40.50.720">
    <property type="entry name" value="NAD(P)-binding Rossmann-like Domain"/>
    <property type="match status" value="1"/>
</dbReference>
<dbReference type="PANTHER" id="PTHR45033:SF2">
    <property type="entry name" value="ZINC-TYPE ALCOHOL DEHYDROGENASE-LIKE PROTEIN C1773.06C"/>
    <property type="match status" value="1"/>
</dbReference>
<dbReference type="InterPro" id="IPR052711">
    <property type="entry name" value="Zinc_ADH-like"/>
</dbReference>
<evidence type="ECO:0000313" key="2">
    <source>
        <dbReference type="EMBL" id="TKA25245.1"/>
    </source>
</evidence>
<dbReference type="PANTHER" id="PTHR45033">
    <property type="match status" value="1"/>
</dbReference>
<feature type="domain" description="Enoyl reductase (ER)" evidence="1">
    <location>
        <begin position="15"/>
        <end position="344"/>
    </location>
</feature>
<gene>
    <name evidence="2" type="ORF">B0A50_05943</name>
</gene>
<evidence type="ECO:0000313" key="3">
    <source>
        <dbReference type="Proteomes" id="UP000308549"/>
    </source>
</evidence>
<dbReference type="InterPro" id="IPR020843">
    <property type="entry name" value="ER"/>
</dbReference>
<sequence length="347" mass="36798">MAQTQKQWTVVGKTGFDSLQLNESASVPALGDKDVLVKFHATSLNYRDLIIPKGLYPFAAKDGVVPCSDGAGTVAATGKSVRRFSKGDKVILLFNQAHLAGSLDAHSLTTGVGGTIDGGLQQYGAFSEEGLVHKPSNLNDLEAATLTCAGLTAWNALYGLSSRRLTPGDWVLTQGTGGVSMFAVQFAKAAGARVIATTSSAAKGEKLKQLGADHVLNYKDDTNWGETAKKLTGGVGVQHVVEVGGPNTMKNSLKAIGIDGVISIIGFLGGVKGEDQPSFVDALSNICTVRGVLVGSRLQFEEMNRAIEANDLHPVVDEKVFKLEEAKEAFQYMWDQKHFGKLCISID</sequence>
<dbReference type="Pfam" id="PF08240">
    <property type="entry name" value="ADH_N"/>
    <property type="match status" value="1"/>
</dbReference>
<dbReference type="EMBL" id="NAJL01000037">
    <property type="protein sequence ID" value="TKA25245.1"/>
    <property type="molecule type" value="Genomic_DNA"/>
</dbReference>